<evidence type="ECO:0000313" key="1">
    <source>
        <dbReference type="EMBL" id="UOQ85693.1"/>
    </source>
</evidence>
<accession>A0ABY4GMT7</accession>
<protein>
    <submittedName>
        <fullName evidence="1">Phage tail protein</fullName>
    </submittedName>
</protein>
<gene>
    <name evidence="1" type="ORF">MUN87_01950</name>
</gene>
<reference evidence="1 2" key="1">
    <citation type="submission" date="2022-04" db="EMBL/GenBank/DDBJ databases">
        <title>Gracilibacillus sp. isolated from saltern.</title>
        <authorList>
            <person name="Won M."/>
            <person name="Lee C.-M."/>
            <person name="Woen H.-Y."/>
            <person name="Kwon S.-W."/>
        </authorList>
    </citation>
    <scope>NUCLEOTIDE SEQUENCE [LARGE SCALE GENOMIC DNA]</scope>
    <source>
        <strain evidence="1 2">SSPM10-3</strain>
    </source>
</reference>
<keyword evidence="2" id="KW-1185">Reference proteome</keyword>
<evidence type="ECO:0000313" key="2">
    <source>
        <dbReference type="Proteomes" id="UP000831537"/>
    </source>
</evidence>
<proteinExistence type="predicted"/>
<dbReference type="NCBIfam" id="TIGR01603">
    <property type="entry name" value="maj_tail_phi13"/>
    <property type="match status" value="1"/>
</dbReference>
<dbReference type="EMBL" id="CP095071">
    <property type="protein sequence ID" value="UOQ85693.1"/>
    <property type="molecule type" value="Genomic_DNA"/>
</dbReference>
<organism evidence="1 2">
    <name type="scientific">Gracilibacillus salinarum</name>
    <dbReference type="NCBI Taxonomy" id="2932255"/>
    <lineage>
        <taxon>Bacteria</taxon>
        <taxon>Bacillati</taxon>
        <taxon>Bacillota</taxon>
        <taxon>Bacilli</taxon>
        <taxon>Bacillales</taxon>
        <taxon>Bacillaceae</taxon>
        <taxon>Gracilibacillus</taxon>
    </lineage>
</organism>
<dbReference type="Proteomes" id="UP000831537">
    <property type="component" value="Chromosome"/>
</dbReference>
<dbReference type="RefSeq" id="WP_244745837.1">
    <property type="nucleotide sequence ID" value="NZ_CP095071.1"/>
</dbReference>
<dbReference type="Pfam" id="PF04630">
    <property type="entry name" value="Phage_TTP_1"/>
    <property type="match status" value="1"/>
</dbReference>
<name>A0ABY4GMT7_9BACI</name>
<sequence>MAGEEKNYRSSTGVDEFHYGIVGDELIAASIERVKFLQNITVEMPQEIVPAYGDNTTAELAVSSGDVSVTSGFHKIPIEDKQNLLGWESVEGLTAAGSNDNPPYVACVFAKTYEDGSTEYVGLPKGIFTRPSINGNTKGGSTEFSSEEITAQFMDRQVTGFSEEKSVIFARDAKGDTTNRDALFQKVFGQAYPTTTTTTSSTTTSTTVGA</sequence>
<dbReference type="InterPro" id="IPR006724">
    <property type="entry name" value="Phage_TTP"/>
</dbReference>
<dbReference type="InterPro" id="IPR006490">
    <property type="entry name" value="Maj_tail_phi13"/>
</dbReference>